<dbReference type="NCBIfam" id="TIGR01988">
    <property type="entry name" value="Ubi-OHases"/>
    <property type="match status" value="1"/>
</dbReference>
<comment type="pathway">
    <text evidence="2">Cofactor biosynthesis; ubiquinone biosynthesis.</text>
</comment>
<evidence type="ECO:0000256" key="5">
    <source>
        <dbReference type="ARBA" id="ARBA00022827"/>
    </source>
</evidence>
<dbReference type="Gene3D" id="3.50.50.60">
    <property type="entry name" value="FAD/NAD(P)-binding domain"/>
    <property type="match status" value="2"/>
</dbReference>
<dbReference type="KEGG" id="err:DVR09_08050"/>
<evidence type="ECO:0000259" key="8">
    <source>
        <dbReference type="Pfam" id="PF01494"/>
    </source>
</evidence>
<dbReference type="Pfam" id="PF01494">
    <property type="entry name" value="FAD_binding_3"/>
    <property type="match status" value="1"/>
</dbReference>
<keyword evidence="4" id="KW-0285">Flavoprotein</keyword>
<protein>
    <submittedName>
        <fullName evidence="9">FAD-dependent hydroxylase</fullName>
    </submittedName>
</protein>
<dbReference type="PANTHER" id="PTHR43876">
    <property type="entry name" value="UBIQUINONE BIOSYNTHESIS MONOOXYGENASE COQ6, MITOCHONDRIAL"/>
    <property type="match status" value="1"/>
</dbReference>
<dbReference type="InterPro" id="IPR051205">
    <property type="entry name" value="UbiH/COQ6_monooxygenase"/>
</dbReference>
<reference evidence="10" key="1">
    <citation type="submission" date="2018-07" db="EMBL/GenBank/DDBJ databases">
        <title>Genome sequence of Erythrobacter strain YH-07, an antagonistic bacterium isolated from Yellow Sea.</title>
        <authorList>
            <person name="Tang T."/>
            <person name="Liu Q."/>
            <person name="Sun X."/>
        </authorList>
    </citation>
    <scope>NUCLEOTIDE SEQUENCE [LARGE SCALE GENOMIC DNA]</scope>
    <source>
        <strain evidence="10">YH-07</strain>
    </source>
</reference>
<dbReference type="NCBIfam" id="NF006593">
    <property type="entry name" value="PRK09126.1"/>
    <property type="match status" value="1"/>
</dbReference>
<keyword evidence="6" id="KW-0560">Oxidoreductase</keyword>
<evidence type="ECO:0000256" key="2">
    <source>
        <dbReference type="ARBA" id="ARBA00004749"/>
    </source>
</evidence>
<keyword evidence="5" id="KW-0274">FAD</keyword>
<evidence type="ECO:0000313" key="9">
    <source>
        <dbReference type="EMBL" id="AXK42296.1"/>
    </source>
</evidence>
<dbReference type="GO" id="GO:0006744">
    <property type="term" value="P:ubiquinone biosynthetic process"/>
    <property type="evidence" value="ECO:0007669"/>
    <property type="project" value="UniProtKB-UniPathway"/>
</dbReference>
<gene>
    <name evidence="9" type="ORF">DVR09_08050</name>
</gene>
<dbReference type="PRINTS" id="PR00420">
    <property type="entry name" value="RNGMNOXGNASE"/>
</dbReference>
<dbReference type="GO" id="GO:0016705">
    <property type="term" value="F:oxidoreductase activity, acting on paired donors, with incorporation or reduction of molecular oxygen"/>
    <property type="evidence" value="ECO:0007669"/>
    <property type="project" value="InterPro"/>
</dbReference>
<evidence type="ECO:0000256" key="6">
    <source>
        <dbReference type="ARBA" id="ARBA00023002"/>
    </source>
</evidence>
<dbReference type="GO" id="GO:0071949">
    <property type="term" value="F:FAD binding"/>
    <property type="evidence" value="ECO:0007669"/>
    <property type="project" value="InterPro"/>
</dbReference>
<dbReference type="RefSeq" id="WP_115416477.1">
    <property type="nucleotide sequence ID" value="NZ_CP031357.1"/>
</dbReference>
<dbReference type="InterPro" id="IPR036188">
    <property type="entry name" value="FAD/NAD-bd_sf"/>
</dbReference>
<dbReference type="InterPro" id="IPR002938">
    <property type="entry name" value="FAD-bd"/>
</dbReference>
<dbReference type="Proteomes" id="UP000254508">
    <property type="component" value="Chromosome"/>
</dbReference>
<evidence type="ECO:0000313" key="10">
    <source>
        <dbReference type="Proteomes" id="UP000254508"/>
    </source>
</evidence>
<accession>A0A345YEE4</accession>
<evidence type="ECO:0000256" key="7">
    <source>
        <dbReference type="ARBA" id="ARBA00023033"/>
    </source>
</evidence>
<proteinExistence type="inferred from homology"/>
<feature type="domain" description="FAD-binding" evidence="8">
    <location>
        <begin position="4"/>
        <end position="343"/>
    </location>
</feature>
<keyword evidence="10" id="KW-1185">Reference proteome</keyword>
<keyword evidence="7" id="KW-0503">Monooxygenase</keyword>
<dbReference type="PANTHER" id="PTHR43876:SF25">
    <property type="entry name" value="MONOOXYGENASE NMA2164"/>
    <property type="match status" value="1"/>
</dbReference>
<evidence type="ECO:0000256" key="4">
    <source>
        <dbReference type="ARBA" id="ARBA00022630"/>
    </source>
</evidence>
<dbReference type="AlphaFoldDB" id="A0A345YEE4"/>
<dbReference type="GO" id="GO:0004497">
    <property type="term" value="F:monooxygenase activity"/>
    <property type="evidence" value="ECO:0007669"/>
    <property type="project" value="UniProtKB-KW"/>
</dbReference>
<sequence length="389" mass="41722">MTHSVLIVGAGPAGLALAIGLAKAGIAVTLVERQAEDELAEPAFDGREIALTHASIAALKRLGAWERIGADAIHPLAEARVFNGASPLALSFAPDRSGTRQLGSLVSNCDIRRALFAAASEFPSIELVSGIGVARVATCENEARIWLDDGSDRAASLLVAADSRFSAIRGQLGISARMNRLGKSMLVGRVAIERDHGHVATEWFDHGQTLALLPLGEGQASAVVTLPDGQAQRLAGLDEDAMGAELTHRFARRFGEMRILTPLHLYPLTTTYAHRFITQRSALVGDAAVGMHPVTAHGFNLGLTGTECLSRIVESALRHELDPGHSTLLRRYQREHRAATWPLYTATNAIVGLYTDERRAGLLARQLSFRAARFAPARKAVSRMLMQGA</sequence>
<dbReference type="SUPFAM" id="SSF51905">
    <property type="entry name" value="FAD/NAD(P)-binding domain"/>
    <property type="match status" value="1"/>
</dbReference>
<dbReference type="UniPathway" id="UPA00232"/>
<dbReference type="OrthoDB" id="9796623at2"/>
<dbReference type="EMBL" id="CP031357">
    <property type="protein sequence ID" value="AXK42296.1"/>
    <property type="molecule type" value="Genomic_DNA"/>
</dbReference>
<organism evidence="9 10">
    <name type="scientific">Erythrobacter aureus</name>
    <dbReference type="NCBI Taxonomy" id="2182384"/>
    <lineage>
        <taxon>Bacteria</taxon>
        <taxon>Pseudomonadati</taxon>
        <taxon>Pseudomonadota</taxon>
        <taxon>Alphaproteobacteria</taxon>
        <taxon>Sphingomonadales</taxon>
        <taxon>Erythrobacteraceae</taxon>
        <taxon>Erythrobacter/Porphyrobacter group</taxon>
        <taxon>Erythrobacter</taxon>
    </lineage>
</organism>
<name>A0A345YEE4_9SPHN</name>
<dbReference type="InterPro" id="IPR010971">
    <property type="entry name" value="UbiH/COQ6"/>
</dbReference>
<comment type="similarity">
    <text evidence="3">Belongs to the UbiH/COQ6 family.</text>
</comment>
<evidence type="ECO:0000256" key="3">
    <source>
        <dbReference type="ARBA" id="ARBA00005349"/>
    </source>
</evidence>
<comment type="cofactor">
    <cofactor evidence="1">
        <name>FAD</name>
        <dbReference type="ChEBI" id="CHEBI:57692"/>
    </cofactor>
</comment>
<evidence type="ECO:0000256" key="1">
    <source>
        <dbReference type="ARBA" id="ARBA00001974"/>
    </source>
</evidence>